<proteinExistence type="predicted"/>
<dbReference type="InterPro" id="IPR022966">
    <property type="entry name" value="RNase_II/R_CS"/>
</dbReference>
<dbReference type="InterPro" id="IPR001900">
    <property type="entry name" value="RNase_II/R"/>
</dbReference>
<dbReference type="InterPro" id="IPR012340">
    <property type="entry name" value="NA-bd_OB-fold"/>
</dbReference>
<dbReference type="GO" id="GO:0000175">
    <property type="term" value="F:3'-5'-RNA exonuclease activity"/>
    <property type="evidence" value="ECO:0007669"/>
    <property type="project" value="TreeGrafter"/>
</dbReference>
<protein>
    <submittedName>
        <fullName evidence="2">Probable ribonuclease II</fullName>
    </submittedName>
</protein>
<dbReference type="SMART" id="SM00955">
    <property type="entry name" value="RNB"/>
    <property type="match status" value="1"/>
</dbReference>
<evidence type="ECO:0000259" key="1">
    <source>
        <dbReference type="SMART" id="SM00955"/>
    </source>
</evidence>
<dbReference type="SUPFAM" id="SSF50249">
    <property type="entry name" value="Nucleic acid-binding proteins"/>
    <property type="match status" value="1"/>
</dbReference>
<dbReference type="PANTHER" id="PTHR23355:SF42">
    <property type="entry name" value="RIBONUCLEASE II, CHLOROPLASTIC_MITOCHONDRIAL"/>
    <property type="match status" value="1"/>
</dbReference>
<geneLocation type="organellar chromatophore" evidence="2"/>
<dbReference type="EMBL" id="CP000815">
    <property type="protein sequence ID" value="ACB42500.1"/>
    <property type="molecule type" value="Genomic_DNA"/>
</dbReference>
<reference evidence="2" key="2">
    <citation type="journal article" date="2008" name="Curr. Biol.">
        <title>Chromatophore genome sequence of Paulinella sheds light on acquisition of photosynthesis by eukaryotes.</title>
        <authorList>
            <person name="Nowack E.C.M."/>
            <person name="Melkonian M."/>
            <person name="Gloeckner G."/>
        </authorList>
    </citation>
    <scope>NUCLEOTIDE SEQUENCE [LARGE SCALE GENOMIC DNA]</scope>
</reference>
<dbReference type="GeneID" id="6481362"/>
<dbReference type="PANTHER" id="PTHR23355">
    <property type="entry name" value="RIBONUCLEASE"/>
    <property type="match status" value="1"/>
</dbReference>
<gene>
    <name evidence="2" type="primary">rnb</name>
    <name evidence="2" type="ordered locus">PCC_0040</name>
</gene>
<dbReference type="GO" id="GO:0006402">
    <property type="term" value="P:mRNA catabolic process"/>
    <property type="evidence" value="ECO:0007669"/>
    <property type="project" value="TreeGrafter"/>
</dbReference>
<dbReference type="AlphaFoldDB" id="B1X3I1"/>
<sequence length="476" mass="53514">MLSLIKGLTQGFLQSRCSLEDIAIFHLPIDYAQWVHHELLCLQYSQWNNGFNQKQMAEANRLCALANEAQPSDEQRLDLTGLRCFTIDDPGTQELDDALSYEQDQDGNEWIWIHIADPDRLVFPGSDLDLEAKQRATSLYLASGGLPMFPMELAAGSLSLKQGQRCAAVSTAILLDNCGEVVKIILQRSWIYPTYRLTYEDGDELIELAPNGDEELSHLTRLMSLRRGWRQRQGALELEKSEGKFCQDGETIGLEIIETSCARQMVAESMILLGATLADLGKRKNIVLPYRSQPSAELPLTIELNTLPEGPVRHTAIKRCLSRGLLGTKAAPHFSLGLSCYVQATSPIRRYGDLIVQRQLLNYQRGKDLLSEGDILNLTQSIDIATKEATQIAREDQRHWQQVWFEQHRCQQWQAQFLRWLRVQDHIGLVYIDSIALELAVVCKQDSSPGDSIITIVESVDSSIGHLTLRAIASPC</sequence>
<organism evidence="2">
    <name type="scientific">Paulinella chromatophora</name>
    <dbReference type="NCBI Taxonomy" id="39717"/>
    <lineage>
        <taxon>Eukaryota</taxon>
        <taxon>Sar</taxon>
        <taxon>Rhizaria</taxon>
        <taxon>Cercozoa</taxon>
        <taxon>Imbricatea</taxon>
        <taxon>Silicofilosea</taxon>
        <taxon>Euglyphida</taxon>
        <taxon>Paulinellidae</taxon>
        <taxon>Paulinella</taxon>
    </lineage>
</organism>
<accession>B1X3I1</accession>
<evidence type="ECO:0000313" key="2">
    <source>
        <dbReference type="EMBL" id="ACB42500.1"/>
    </source>
</evidence>
<feature type="domain" description="RNB" evidence="1">
    <location>
        <begin position="76"/>
        <end position="366"/>
    </location>
</feature>
<dbReference type="RefSeq" id="YP_002048710.1">
    <property type="nucleotide sequence ID" value="NC_011087.1"/>
</dbReference>
<dbReference type="GO" id="GO:0003723">
    <property type="term" value="F:RNA binding"/>
    <property type="evidence" value="ECO:0007669"/>
    <property type="project" value="InterPro"/>
</dbReference>
<dbReference type="GO" id="GO:0000932">
    <property type="term" value="C:P-body"/>
    <property type="evidence" value="ECO:0007669"/>
    <property type="project" value="TreeGrafter"/>
</dbReference>
<keyword evidence="2" id="KW-0934">Plastid</keyword>
<name>B1X3I1_PAUCH</name>
<reference evidence="2" key="1">
    <citation type="submission" date="2007-08" db="EMBL/GenBank/DDBJ databases">
        <authorList>
            <person name="Gloeckner G."/>
            <person name="Nowack E."/>
            <person name="Melkonian M."/>
        </authorList>
    </citation>
    <scope>NUCLEOTIDE SEQUENCE</scope>
</reference>
<dbReference type="Pfam" id="PF00773">
    <property type="entry name" value="RNB"/>
    <property type="match status" value="1"/>
</dbReference>
<dbReference type="InterPro" id="IPR050180">
    <property type="entry name" value="RNR_Ribonuclease"/>
</dbReference>
<dbReference type="PROSITE" id="PS01175">
    <property type="entry name" value="RIBONUCLEASE_II"/>
    <property type="match status" value="1"/>
</dbReference>